<evidence type="ECO:0000313" key="3">
    <source>
        <dbReference type="Proteomes" id="UP001189429"/>
    </source>
</evidence>
<proteinExistence type="predicted"/>
<accession>A0ABN9SHL4</accession>
<dbReference type="Proteomes" id="UP001189429">
    <property type="component" value="Unassembled WGS sequence"/>
</dbReference>
<gene>
    <name evidence="2" type="ORF">PCOR1329_LOCUS29574</name>
</gene>
<reference evidence="2" key="1">
    <citation type="submission" date="2023-10" db="EMBL/GenBank/DDBJ databases">
        <authorList>
            <person name="Chen Y."/>
            <person name="Shah S."/>
            <person name="Dougan E. K."/>
            <person name="Thang M."/>
            <person name="Chan C."/>
        </authorList>
    </citation>
    <scope>NUCLEOTIDE SEQUENCE [LARGE SCALE GENOMIC DNA]</scope>
</reference>
<protein>
    <submittedName>
        <fullName evidence="2">Uncharacterized protein</fullName>
    </submittedName>
</protein>
<feature type="chain" id="PRO_5045359129" evidence="1">
    <location>
        <begin position="19"/>
        <end position="132"/>
    </location>
</feature>
<keyword evidence="1" id="KW-0732">Signal</keyword>
<dbReference type="EMBL" id="CAUYUJ010011137">
    <property type="protein sequence ID" value="CAK0831167.1"/>
    <property type="molecule type" value="Genomic_DNA"/>
</dbReference>
<name>A0ABN9SHL4_9DINO</name>
<evidence type="ECO:0000256" key="1">
    <source>
        <dbReference type="SAM" id="SignalP"/>
    </source>
</evidence>
<comment type="caution">
    <text evidence="2">The sequence shown here is derived from an EMBL/GenBank/DDBJ whole genome shotgun (WGS) entry which is preliminary data.</text>
</comment>
<organism evidence="2 3">
    <name type="scientific">Prorocentrum cordatum</name>
    <dbReference type="NCBI Taxonomy" id="2364126"/>
    <lineage>
        <taxon>Eukaryota</taxon>
        <taxon>Sar</taxon>
        <taxon>Alveolata</taxon>
        <taxon>Dinophyceae</taxon>
        <taxon>Prorocentrales</taxon>
        <taxon>Prorocentraceae</taxon>
        <taxon>Prorocentrum</taxon>
    </lineage>
</organism>
<evidence type="ECO:0000313" key="2">
    <source>
        <dbReference type="EMBL" id="CAK0831167.1"/>
    </source>
</evidence>
<keyword evidence="3" id="KW-1185">Reference proteome</keyword>
<sequence length="132" mass="13885">MARLLLIASLVGARGAAGLGAAPADSSMIQFGTAVDKSNTSQQTTAYELRTDLTCPAGYSNLVTETECEAAQIALGLPGYNGLHFQYDSQRRPYCWVGPSNGVNFNPKGDYGAKSGNANLHVLCEVIEVALT</sequence>
<feature type="signal peptide" evidence="1">
    <location>
        <begin position="1"/>
        <end position="18"/>
    </location>
</feature>